<evidence type="ECO:0000313" key="1">
    <source>
        <dbReference type="EMBL" id="KAK7847356.1"/>
    </source>
</evidence>
<dbReference type="EMBL" id="PKMF04000142">
    <property type="protein sequence ID" value="KAK7847356.1"/>
    <property type="molecule type" value="Genomic_DNA"/>
</dbReference>
<sequence>MVERGKSEKKVRICHHQTTIPSTEPQNYKIWGEIKRSSFFFFWNFLSWRYFNLAQEHTRAR</sequence>
<proteinExistence type="predicted"/>
<gene>
    <name evidence="1" type="ORF">CFP56_006686</name>
</gene>
<comment type="caution">
    <text evidence="1">The sequence shown here is derived from an EMBL/GenBank/DDBJ whole genome shotgun (WGS) entry which is preliminary data.</text>
</comment>
<dbReference type="Proteomes" id="UP000237347">
    <property type="component" value="Unassembled WGS sequence"/>
</dbReference>
<name>A0AAW0LAD6_QUESU</name>
<reference evidence="1 2" key="1">
    <citation type="journal article" date="2018" name="Sci. Data">
        <title>The draft genome sequence of cork oak.</title>
        <authorList>
            <person name="Ramos A.M."/>
            <person name="Usie A."/>
            <person name="Barbosa P."/>
            <person name="Barros P.M."/>
            <person name="Capote T."/>
            <person name="Chaves I."/>
            <person name="Simoes F."/>
            <person name="Abreu I."/>
            <person name="Carrasquinho I."/>
            <person name="Faro C."/>
            <person name="Guimaraes J.B."/>
            <person name="Mendonca D."/>
            <person name="Nobrega F."/>
            <person name="Rodrigues L."/>
            <person name="Saibo N.J.M."/>
            <person name="Varela M.C."/>
            <person name="Egas C."/>
            <person name="Matos J."/>
            <person name="Miguel C.M."/>
            <person name="Oliveira M.M."/>
            <person name="Ricardo C.P."/>
            <person name="Goncalves S."/>
        </authorList>
    </citation>
    <scope>NUCLEOTIDE SEQUENCE [LARGE SCALE GENOMIC DNA]</scope>
    <source>
        <strain evidence="2">cv. HL8</strain>
    </source>
</reference>
<evidence type="ECO:0000313" key="2">
    <source>
        <dbReference type="Proteomes" id="UP000237347"/>
    </source>
</evidence>
<organism evidence="1 2">
    <name type="scientific">Quercus suber</name>
    <name type="common">Cork oak</name>
    <dbReference type="NCBI Taxonomy" id="58331"/>
    <lineage>
        <taxon>Eukaryota</taxon>
        <taxon>Viridiplantae</taxon>
        <taxon>Streptophyta</taxon>
        <taxon>Embryophyta</taxon>
        <taxon>Tracheophyta</taxon>
        <taxon>Spermatophyta</taxon>
        <taxon>Magnoliopsida</taxon>
        <taxon>eudicotyledons</taxon>
        <taxon>Gunneridae</taxon>
        <taxon>Pentapetalae</taxon>
        <taxon>rosids</taxon>
        <taxon>fabids</taxon>
        <taxon>Fagales</taxon>
        <taxon>Fagaceae</taxon>
        <taxon>Quercus</taxon>
    </lineage>
</organism>
<keyword evidence="2" id="KW-1185">Reference proteome</keyword>
<protein>
    <submittedName>
        <fullName evidence="1">Uncharacterized protein</fullName>
    </submittedName>
</protein>
<accession>A0AAW0LAD6</accession>
<dbReference type="AlphaFoldDB" id="A0AAW0LAD6"/>